<evidence type="ECO:0000313" key="2">
    <source>
        <dbReference type="Proteomes" id="UP001476950"/>
    </source>
</evidence>
<evidence type="ECO:0000313" key="1">
    <source>
        <dbReference type="EMBL" id="MEP1060512.1"/>
    </source>
</evidence>
<proteinExistence type="predicted"/>
<accession>A0ABV0KN03</accession>
<protein>
    <submittedName>
        <fullName evidence="1">Uncharacterized protein</fullName>
    </submittedName>
</protein>
<reference evidence="1 2" key="1">
    <citation type="submission" date="2022-04" db="EMBL/GenBank/DDBJ databases">
        <title>Positive selection, recombination, and allopatry shape intraspecific diversity of widespread and dominant cyanobacteria.</title>
        <authorList>
            <person name="Wei J."/>
            <person name="Shu W."/>
            <person name="Hu C."/>
        </authorList>
    </citation>
    <scope>NUCLEOTIDE SEQUENCE [LARGE SCALE GENOMIC DNA]</scope>
    <source>
        <strain evidence="1 2">AS-A4</strain>
    </source>
</reference>
<dbReference type="EMBL" id="JAMPLM010000019">
    <property type="protein sequence ID" value="MEP1060512.1"/>
    <property type="molecule type" value="Genomic_DNA"/>
</dbReference>
<dbReference type="RefSeq" id="WP_190449158.1">
    <property type="nucleotide sequence ID" value="NZ_JAMPLM010000019.1"/>
</dbReference>
<sequence>MEILRWATQLPILTDGLVALGIIQVRSVLASLLPRSSLTILKIEFPAKKLLVPMTVEHTTHPVELQPYYAPIQRLTDRNHGLKQLSQVKVDS</sequence>
<comment type="caution">
    <text evidence="1">The sequence shown here is derived from an EMBL/GenBank/DDBJ whole genome shotgun (WGS) entry which is preliminary data.</text>
</comment>
<dbReference type="Proteomes" id="UP001476950">
    <property type="component" value="Unassembled WGS sequence"/>
</dbReference>
<gene>
    <name evidence="1" type="ORF">NDI38_18935</name>
</gene>
<keyword evidence="2" id="KW-1185">Reference proteome</keyword>
<organism evidence="1 2">
    <name type="scientific">Stenomitos frigidus AS-A4</name>
    <dbReference type="NCBI Taxonomy" id="2933935"/>
    <lineage>
        <taxon>Bacteria</taxon>
        <taxon>Bacillati</taxon>
        <taxon>Cyanobacteriota</taxon>
        <taxon>Cyanophyceae</taxon>
        <taxon>Leptolyngbyales</taxon>
        <taxon>Leptolyngbyaceae</taxon>
        <taxon>Stenomitos</taxon>
    </lineage>
</organism>
<name>A0ABV0KN03_9CYAN</name>